<accession>A0A7N9CD58</accession>
<dbReference type="PANTHER" id="PTHR12138:SF155">
    <property type="entry name" value="DOWN SYNDROME CRITICAL REGION PROTEIN 8"/>
    <property type="match status" value="1"/>
</dbReference>
<name>A0A7N9CD58_MACFA</name>
<dbReference type="PANTHER" id="PTHR12138">
    <property type="entry name" value="PRIMATE-EXPANDED PROTEIN FAMILY"/>
    <property type="match status" value="1"/>
</dbReference>
<dbReference type="Proteomes" id="UP000233100">
    <property type="component" value="Chromosome 10"/>
</dbReference>
<protein>
    <submittedName>
        <fullName evidence="1">Uncharacterized protein</fullName>
    </submittedName>
</protein>
<reference evidence="1" key="3">
    <citation type="submission" date="2025-09" db="UniProtKB">
        <authorList>
            <consortium name="Ensembl"/>
        </authorList>
    </citation>
    <scope>IDENTIFICATION</scope>
</reference>
<organism evidence="1 2">
    <name type="scientific">Macaca fascicularis</name>
    <name type="common">Crab-eating macaque</name>
    <name type="synonym">Cynomolgus monkey</name>
    <dbReference type="NCBI Taxonomy" id="9541"/>
    <lineage>
        <taxon>Eukaryota</taxon>
        <taxon>Metazoa</taxon>
        <taxon>Chordata</taxon>
        <taxon>Craniata</taxon>
        <taxon>Vertebrata</taxon>
        <taxon>Euteleostomi</taxon>
        <taxon>Mammalia</taxon>
        <taxon>Eutheria</taxon>
        <taxon>Euarchontoglires</taxon>
        <taxon>Primates</taxon>
        <taxon>Haplorrhini</taxon>
        <taxon>Catarrhini</taxon>
        <taxon>Cercopithecidae</taxon>
        <taxon>Cercopithecinae</taxon>
        <taxon>Macaca</taxon>
    </lineage>
</organism>
<sequence>SCLFFRDRVSLCQPGWSAVAHCSLKLLGSSNSPASASQVAKTTGAHHHTQLIFKFFVETRSCYVAQASLKLLASSDPPTSASGSAGITGVSHCAQSFVFLFQDPTRYLDTMLPRTLLGCESFSASFFFFFFLNDLDSLRRTGQVFCRSTLTWDLSDIFLMSA</sequence>
<evidence type="ECO:0000313" key="2">
    <source>
        <dbReference type="Proteomes" id="UP000233100"/>
    </source>
</evidence>
<evidence type="ECO:0000313" key="1">
    <source>
        <dbReference type="Ensembl" id="ENSMFAP00000049355.1"/>
    </source>
</evidence>
<reference evidence="1 2" key="1">
    <citation type="submission" date="2013-03" db="EMBL/GenBank/DDBJ databases">
        <authorList>
            <person name="Warren W."/>
            <person name="Wilson R.K."/>
        </authorList>
    </citation>
    <scope>NUCLEOTIDE SEQUENCE</scope>
</reference>
<dbReference type="Ensembl" id="ENSMFAT00000077635.1">
    <property type="protein sequence ID" value="ENSMFAP00000049355.1"/>
    <property type="gene ID" value="ENSMFAG00000060057.1"/>
</dbReference>
<dbReference type="PRINTS" id="PR02045">
    <property type="entry name" value="F138DOMAIN"/>
</dbReference>
<dbReference type="GeneTree" id="ENSGT00940000166143"/>
<keyword evidence="2" id="KW-1185">Reference proteome</keyword>
<reference evidence="1" key="2">
    <citation type="submission" date="2025-08" db="UniProtKB">
        <authorList>
            <consortium name="Ensembl"/>
        </authorList>
    </citation>
    <scope>IDENTIFICATION</scope>
</reference>
<dbReference type="AlphaFoldDB" id="A0A7N9CD58"/>
<proteinExistence type="predicted"/>